<dbReference type="Proteomes" id="UP000182045">
    <property type="component" value="Unassembled WGS sequence"/>
</dbReference>
<accession>A0A0P7WNP2</accession>
<reference evidence="1 4" key="2">
    <citation type="submission" date="2016-01" db="EMBL/GenBank/DDBJ databases">
        <authorList>
            <person name="Varghese N."/>
        </authorList>
    </citation>
    <scope>NUCLEOTIDE SEQUENCE [LARGE SCALE GENOMIC DNA]</scope>
    <source>
        <strain evidence="1 4">HL-91</strain>
    </source>
</reference>
<organism evidence="2 3">
    <name type="scientific">Roseibaca calidilacus</name>
    <dbReference type="NCBI Taxonomy" id="1666912"/>
    <lineage>
        <taxon>Bacteria</taxon>
        <taxon>Pseudomonadati</taxon>
        <taxon>Pseudomonadota</taxon>
        <taxon>Alphaproteobacteria</taxon>
        <taxon>Rhodobacterales</taxon>
        <taxon>Paracoccaceae</taxon>
        <taxon>Roseinatronobacter</taxon>
    </lineage>
</organism>
<dbReference type="STRING" id="1666912.Ga0058931_2078"/>
<proteinExistence type="predicted"/>
<keyword evidence="4" id="KW-1185">Reference proteome</keyword>
<reference evidence="2 3" key="1">
    <citation type="submission" date="2015-09" db="EMBL/GenBank/DDBJ databases">
        <title>Identification and resolution of microdiversity through metagenomic sequencing of parallel consortia.</title>
        <authorList>
            <person name="Nelson W.C."/>
            <person name="Romine M.F."/>
            <person name="Lindemann S.R."/>
        </authorList>
    </citation>
    <scope>NUCLEOTIDE SEQUENCE [LARGE SCALE GENOMIC DNA]</scope>
    <source>
        <strain evidence="2">HL-91</strain>
    </source>
</reference>
<dbReference type="EMBL" id="FBYC01000004">
    <property type="protein sequence ID" value="CUX81957.1"/>
    <property type="molecule type" value="Genomic_DNA"/>
</dbReference>
<comment type="caution">
    <text evidence="2">The sequence shown here is derived from an EMBL/GenBank/DDBJ whole genome shotgun (WGS) entry which is preliminary data.</text>
</comment>
<evidence type="ECO:0000313" key="2">
    <source>
        <dbReference type="EMBL" id="KPP95643.1"/>
    </source>
</evidence>
<evidence type="ECO:0000313" key="1">
    <source>
        <dbReference type="EMBL" id="CUX81957.1"/>
    </source>
</evidence>
<gene>
    <name evidence="1" type="ORF">Ga0058931_2078</name>
    <name evidence="2" type="ORF">HLUCCA05_02985</name>
</gene>
<dbReference type="RefSeq" id="WP_176699382.1">
    <property type="nucleotide sequence ID" value="NZ_FBYC01000004.1"/>
</dbReference>
<dbReference type="AlphaFoldDB" id="A0A0P7WNP2"/>
<dbReference type="EMBL" id="LJSG01000002">
    <property type="protein sequence ID" value="KPP95643.1"/>
    <property type="molecule type" value="Genomic_DNA"/>
</dbReference>
<evidence type="ECO:0000313" key="4">
    <source>
        <dbReference type="Proteomes" id="UP000182045"/>
    </source>
</evidence>
<name>A0A0P7WNP2_9RHOB</name>
<evidence type="ECO:0000313" key="3">
    <source>
        <dbReference type="Proteomes" id="UP000050413"/>
    </source>
</evidence>
<protein>
    <submittedName>
        <fullName evidence="2">Uncharacterized protein</fullName>
    </submittedName>
</protein>
<dbReference type="Proteomes" id="UP000050413">
    <property type="component" value="Unassembled WGS sequence"/>
</dbReference>
<sequence>MSLNKFRKFLYALAKYSGDVQALTSKRKGAVSRRIGRRIAGKITGKGLGKLFK</sequence>